<dbReference type="EMBL" id="JBFTWV010000186">
    <property type="protein sequence ID" value="KAL2784272.1"/>
    <property type="molecule type" value="Genomic_DNA"/>
</dbReference>
<feature type="repeat" description="ANK" evidence="3">
    <location>
        <begin position="352"/>
        <end position="384"/>
    </location>
</feature>
<protein>
    <submittedName>
        <fullName evidence="5">Ankyrin repeat-containing domain protein</fullName>
    </submittedName>
</protein>
<evidence type="ECO:0000256" key="2">
    <source>
        <dbReference type="ARBA" id="ARBA00023043"/>
    </source>
</evidence>
<sequence length="492" mass="53680">MSGIEVLPDELILQITLFSSESSLAALARTNRRLQQVCTPELYRHNVLLNNSSALEWAAQSGQMDTLQKALHAGAPLPKTQARGKLREEGPPTIRFGIKGLHIFHDSWPHPISLAAQAGHLHIVRYMIDRGVSPNTKNPEWFTLLALAAAHGHVSLAEYLLQVGARQDIRSFVSLRPVGLAAFQGHADIVELLLSALQGDESGDSKKDLMKEALFAAVKAGQVLVVQLLFMHGVQVNLFGSFGPFQGTPLLLAATNGMGELVWLFLAYGADPNLIPVPRASETPLEVAVIQGHEHLLPLLVHGTARLRRTRALAFAVAHGNRGMAETLLRGDTPPQFDPSEIPRPTGWDHEDWVQPLLLAVLDKRLELVELLLDSGGDVNVRCTGYPRGGLGKLFNRVLFWAIEDCHEAMVDLLLERGADPEIMDMMGCPPLTYAVEGGHEAVVRSLLNHGANPHRAVDQNGKKLLSLGRMKQSIRAQLQAAEGRWECAGGC</sequence>
<accession>A0ABR4FMH7</accession>
<dbReference type="PANTHER" id="PTHR24198">
    <property type="entry name" value="ANKYRIN REPEAT AND PROTEIN KINASE DOMAIN-CONTAINING PROTEIN"/>
    <property type="match status" value="1"/>
</dbReference>
<gene>
    <name evidence="5" type="ORF">BJX66DRAFT_316894</name>
</gene>
<name>A0ABR4FMH7_9EURO</name>
<evidence type="ECO:0000313" key="5">
    <source>
        <dbReference type="EMBL" id="KAL2784272.1"/>
    </source>
</evidence>
<dbReference type="PROSITE" id="PS50297">
    <property type="entry name" value="ANK_REP_REGION"/>
    <property type="match status" value="2"/>
</dbReference>
<dbReference type="InterPro" id="IPR002110">
    <property type="entry name" value="Ankyrin_rpt"/>
</dbReference>
<dbReference type="SMART" id="SM00248">
    <property type="entry name" value="ANK"/>
    <property type="match status" value="9"/>
</dbReference>
<keyword evidence="6" id="KW-1185">Reference proteome</keyword>
<evidence type="ECO:0000256" key="1">
    <source>
        <dbReference type="ARBA" id="ARBA00022737"/>
    </source>
</evidence>
<dbReference type="Pfam" id="PF12937">
    <property type="entry name" value="F-box-like"/>
    <property type="match status" value="1"/>
</dbReference>
<dbReference type="SUPFAM" id="SSF48403">
    <property type="entry name" value="Ankyrin repeat"/>
    <property type="match status" value="1"/>
</dbReference>
<evidence type="ECO:0000256" key="3">
    <source>
        <dbReference type="PROSITE-ProRule" id="PRU00023"/>
    </source>
</evidence>
<proteinExistence type="predicted"/>
<dbReference type="CDD" id="cd09917">
    <property type="entry name" value="F-box_SF"/>
    <property type="match status" value="1"/>
</dbReference>
<feature type="repeat" description="ANK" evidence="3">
    <location>
        <begin position="111"/>
        <end position="139"/>
    </location>
</feature>
<reference evidence="5 6" key="1">
    <citation type="submission" date="2024-07" db="EMBL/GenBank/DDBJ databases">
        <title>Section-level genome sequencing and comparative genomics of Aspergillus sections Usti and Cavernicolus.</title>
        <authorList>
            <consortium name="Lawrence Berkeley National Laboratory"/>
            <person name="Nybo J.L."/>
            <person name="Vesth T.C."/>
            <person name="Theobald S."/>
            <person name="Frisvad J.C."/>
            <person name="Larsen T.O."/>
            <person name="Kjaerboelling I."/>
            <person name="Rothschild-Mancinelli K."/>
            <person name="Lyhne E.K."/>
            <person name="Kogle M.E."/>
            <person name="Barry K."/>
            <person name="Clum A."/>
            <person name="Na H."/>
            <person name="Ledsgaard L."/>
            <person name="Lin J."/>
            <person name="Lipzen A."/>
            <person name="Kuo A."/>
            <person name="Riley R."/>
            <person name="Mondo S."/>
            <person name="Labutti K."/>
            <person name="Haridas S."/>
            <person name="Pangalinan J."/>
            <person name="Salamov A.A."/>
            <person name="Simmons B.A."/>
            <person name="Magnuson J.K."/>
            <person name="Chen J."/>
            <person name="Drula E."/>
            <person name="Henrissat B."/>
            <person name="Wiebenga A."/>
            <person name="Lubbers R.J."/>
            <person name="Gomes A.C."/>
            <person name="Makela M.R."/>
            <person name="Stajich J."/>
            <person name="Grigoriev I.V."/>
            <person name="Mortensen U.H."/>
            <person name="De Vries R.P."/>
            <person name="Baker S.E."/>
            <person name="Andersen M.R."/>
        </authorList>
    </citation>
    <scope>NUCLEOTIDE SEQUENCE [LARGE SCALE GENOMIC DNA]</scope>
    <source>
        <strain evidence="5 6">CBS 209.92</strain>
    </source>
</reference>
<feature type="repeat" description="ANK" evidence="3">
    <location>
        <begin position="427"/>
        <end position="459"/>
    </location>
</feature>
<comment type="caution">
    <text evidence="5">The sequence shown here is derived from an EMBL/GenBank/DDBJ whole genome shotgun (WGS) entry which is preliminary data.</text>
</comment>
<dbReference type="Pfam" id="PF13637">
    <property type="entry name" value="Ank_4"/>
    <property type="match status" value="1"/>
</dbReference>
<evidence type="ECO:0000313" key="6">
    <source>
        <dbReference type="Proteomes" id="UP001610563"/>
    </source>
</evidence>
<feature type="domain" description="F-box" evidence="4">
    <location>
        <begin position="4"/>
        <end position="45"/>
    </location>
</feature>
<dbReference type="Gene3D" id="1.25.40.20">
    <property type="entry name" value="Ankyrin repeat-containing domain"/>
    <property type="match status" value="2"/>
</dbReference>
<feature type="repeat" description="ANK" evidence="3">
    <location>
        <begin position="140"/>
        <end position="172"/>
    </location>
</feature>
<dbReference type="InterPro" id="IPR036770">
    <property type="entry name" value="Ankyrin_rpt-contain_sf"/>
</dbReference>
<dbReference type="PANTHER" id="PTHR24198:SF194">
    <property type="entry name" value="INVERSIN-A"/>
    <property type="match status" value="1"/>
</dbReference>
<dbReference type="PROSITE" id="PS50088">
    <property type="entry name" value="ANK_REPEAT"/>
    <property type="match status" value="4"/>
</dbReference>
<dbReference type="Pfam" id="PF12796">
    <property type="entry name" value="Ank_2"/>
    <property type="match status" value="2"/>
</dbReference>
<keyword evidence="1" id="KW-0677">Repeat</keyword>
<keyword evidence="2 3" id="KW-0040">ANK repeat</keyword>
<dbReference type="InterPro" id="IPR001810">
    <property type="entry name" value="F-box_dom"/>
</dbReference>
<dbReference type="Proteomes" id="UP001610563">
    <property type="component" value="Unassembled WGS sequence"/>
</dbReference>
<evidence type="ECO:0000259" key="4">
    <source>
        <dbReference type="Pfam" id="PF12937"/>
    </source>
</evidence>
<organism evidence="5 6">
    <name type="scientific">Aspergillus keveii</name>
    <dbReference type="NCBI Taxonomy" id="714993"/>
    <lineage>
        <taxon>Eukaryota</taxon>
        <taxon>Fungi</taxon>
        <taxon>Dikarya</taxon>
        <taxon>Ascomycota</taxon>
        <taxon>Pezizomycotina</taxon>
        <taxon>Eurotiomycetes</taxon>
        <taxon>Eurotiomycetidae</taxon>
        <taxon>Eurotiales</taxon>
        <taxon>Aspergillaceae</taxon>
        <taxon>Aspergillus</taxon>
        <taxon>Aspergillus subgen. Nidulantes</taxon>
    </lineage>
</organism>